<evidence type="ECO:0000256" key="1">
    <source>
        <dbReference type="ARBA" id="ARBA00005594"/>
    </source>
</evidence>
<dbReference type="EC" id="6.1.1.4" evidence="2"/>
<dbReference type="Pfam" id="PF00133">
    <property type="entry name" value="tRNA-synt_1"/>
    <property type="match status" value="1"/>
</dbReference>
<evidence type="ECO:0000259" key="8">
    <source>
        <dbReference type="Pfam" id="PF00133"/>
    </source>
</evidence>
<dbReference type="Gene3D" id="3.40.50.620">
    <property type="entry name" value="HUPs"/>
    <property type="match status" value="1"/>
</dbReference>
<dbReference type="GO" id="GO:0006429">
    <property type="term" value="P:leucyl-tRNA aminoacylation"/>
    <property type="evidence" value="ECO:0007669"/>
    <property type="project" value="InterPro"/>
</dbReference>
<dbReference type="InterPro" id="IPR002300">
    <property type="entry name" value="aa-tRNA-synth_Ia"/>
</dbReference>
<keyword evidence="4" id="KW-0547">Nucleotide-binding</keyword>
<dbReference type="GO" id="GO:0032543">
    <property type="term" value="P:mitochondrial translation"/>
    <property type="evidence" value="ECO:0007669"/>
    <property type="project" value="TreeGrafter"/>
</dbReference>
<evidence type="ECO:0000313" key="11">
    <source>
        <dbReference type="WBParaSite" id="SSLN_0000810601-mRNA-1"/>
    </source>
</evidence>
<keyword evidence="10" id="KW-1185">Reference proteome</keyword>
<dbReference type="CDD" id="cd00304">
    <property type="entry name" value="RT_like"/>
    <property type="match status" value="1"/>
</dbReference>
<dbReference type="InterPro" id="IPR002302">
    <property type="entry name" value="Leu-tRNA-ligase"/>
</dbReference>
<dbReference type="Gene3D" id="1.10.730.10">
    <property type="entry name" value="Isoleucyl-tRNA Synthetase, Domain 1"/>
    <property type="match status" value="1"/>
</dbReference>
<dbReference type="GO" id="GO:0005739">
    <property type="term" value="C:mitochondrion"/>
    <property type="evidence" value="ECO:0007669"/>
    <property type="project" value="TreeGrafter"/>
</dbReference>
<evidence type="ECO:0000256" key="2">
    <source>
        <dbReference type="ARBA" id="ARBA00013164"/>
    </source>
</evidence>
<organism evidence="11">
    <name type="scientific">Schistocephalus solidus</name>
    <name type="common">Tapeworm</name>
    <dbReference type="NCBI Taxonomy" id="70667"/>
    <lineage>
        <taxon>Eukaryota</taxon>
        <taxon>Metazoa</taxon>
        <taxon>Spiralia</taxon>
        <taxon>Lophotrochozoa</taxon>
        <taxon>Platyhelminthes</taxon>
        <taxon>Cestoda</taxon>
        <taxon>Eucestoda</taxon>
        <taxon>Diphyllobothriidea</taxon>
        <taxon>Diphyllobothriidae</taxon>
        <taxon>Schistocephalus</taxon>
    </lineage>
</organism>
<dbReference type="Proteomes" id="UP000275846">
    <property type="component" value="Unassembled WGS sequence"/>
</dbReference>
<dbReference type="EMBL" id="UYSU01034322">
    <property type="protein sequence ID" value="VDL94194.1"/>
    <property type="molecule type" value="Genomic_DNA"/>
</dbReference>
<evidence type="ECO:0000256" key="6">
    <source>
        <dbReference type="ARBA" id="ARBA00022917"/>
    </source>
</evidence>
<dbReference type="AlphaFoldDB" id="A0A183SUB1"/>
<comment type="similarity">
    <text evidence="1">Belongs to the class-I aminoacyl-tRNA synthetase family.</text>
</comment>
<dbReference type="PRINTS" id="PR00985">
    <property type="entry name" value="TRNASYNTHLEU"/>
</dbReference>
<evidence type="ECO:0000313" key="9">
    <source>
        <dbReference type="EMBL" id="VDL94194.1"/>
    </source>
</evidence>
<reference evidence="9 10" key="2">
    <citation type="submission" date="2018-11" db="EMBL/GenBank/DDBJ databases">
        <authorList>
            <consortium name="Pathogen Informatics"/>
        </authorList>
    </citation>
    <scope>NUCLEOTIDE SEQUENCE [LARGE SCALE GENOMIC DNA]</scope>
    <source>
        <strain evidence="9 10">NST_G2</strain>
    </source>
</reference>
<keyword evidence="3" id="KW-0436">Ligase</keyword>
<dbReference type="GO" id="GO:0005524">
    <property type="term" value="F:ATP binding"/>
    <property type="evidence" value="ECO:0007669"/>
    <property type="project" value="UniProtKB-KW"/>
</dbReference>
<dbReference type="PANTHER" id="PTHR43740">
    <property type="entry name" value="LEUCYL-TRNA SYNTHETASE"/>
    <property type="match status" value="1"/>
</dbReference>
<reference evidence="11" key="1">
    <citation type="submission" date="2016-06" db="UniProtKB">
        <authorList>
            <consortium name="WormBaseParasite"/>
        </authorList>
    </citation>
    <scope>IDENTIFICATION</scope>
</reference>
<evidence type="ECO:0000256" key="7">
    <source>
        <dbReference type="ARBA" id="ARBA00023146"/>
    </source>
</evidence>
<proteinExistence type="inferred from homology"/>
<dbReference type="WBParaSite" id="SSLN_0000810601-mRNA-1">
    <property type="protein sequence ID" value="SSLN_0000810601-mRNA-1"/>
    <property type="gene ID" value="SSLN_0000810601"/>
</dbReference>
<evidence type="ECO:0000256" key="5">
    <source>
        <dbReference type="ARBA" id="ARBA00022840"/>
    </source>
</evidence>
<keyword evidence="5" id="KW-0067">ATP-binding</keyword>
<dbReference type="SUPFAM" id="SSF52374">
    <property type="entry name" value="Nucleotidylyl transferase"/>
    <property type="match status" value="2"/>
</dbReference>
<protein>
    <recommendedName>
        <fullName evidence="2">leucine--tRNA ligase</fullName>
        <ecNumber evidence="2">6.1.1.4</ecNumber>
    </recommendedName>
</protein>
<keyword evidence="6" id="KW-0648">Protein biosynthesis</keyword>
<dbReference type="STRING" id="70667.A0A183SUB1"/>
<gene>
    <name evidence="9" type="ORF">SSLN_LOCUS7809</name>
</gene>
<dbReference type="OrthoDB" id="15954at2759"/>
<evidence type="ECO:0000313" key="10">
    <source>
        <dbReference type="Proteomes" id="UP000275846"/>
    </source>
</evidence>
<name>A0A183SUB1_SCHSO</name>
<dbReference type="PANTHER" id="PTHR43740:SF2">
    <property type="entry name" value="LEUCINE--TRNA LIGASE, MITOCHONDRIAL"/>
    <property type="match status" value="1"/>
</dbReference>
<accession>A0A183SUB1</accession>
<dbReference type="GO" id="GO:0004823">
    <property type="term" value="F:leucine-tRNA ligase activity"/>
    <property type="evidence" value="ECO:0007669"/>
    <property type="project" value="UniProtKB-EC"/>
</dbReference>
<evidence type="ECO:0000256" key="3">
    <source>
        <dbReference type="ARBA" id="ARBA00022598"/>
    </source>
</evidence>
<evidence type="ECO:0000256" key="4">
    <source>
        <dbReference type="ARBA" id="ARBA00022741"/>
    </source>
</evidence>
<sequence length="701" mass="78947">IDRRGPNGSRKLVLTNFEPLDSGSPTYTSSRKLAVMSASQCAPWPEKLSIRAKSLLSDRLIPVVYDPSLLSPVAYETIIHLGVPDLDDHHKEVSDFLDLPPPPTRVEMVSIAAEKNANFIRSNVAPQVSGFRDPFPVLYLFFVSSFDAILFYDDNAFLFTIQGRDYRLYACSEHRKDWLVSRQRYWATPIPLIHCSNCGTVPVPESDLPVLLPPLEKAFKRGAVPLRENENWLNTTCPQCGGSAQRETDTLDTFVDSSWYYLRFLDPNNSEEICRPAKASQSLPVNIYVGGIEHAIRHLFYARFIAHFLYDLGITPCREPFLQFLPIGLVLGQTFTDPRTGRFYAREEVEEIALPGEGRNLRSTEQSGQGTPMGSPISGLIAQSVLSRLESPVFQHHRPKFWARYVDDTFVVIQQDQALTFGERLNAVSWIFNLQWTRKKKKPAGISGYKPIYRVKGTGVEVAESWEKMSKSKLNGVEPAAVVARHGLELTRLTMLASVGPHSAREWNESESEFNTTLPPPAFTAFAAATTTATTITTTTATIITSSICPFCHRSPINHSFPLKNIVFPLLVLMGVKHWQSRMWRLVMELSDFAKTAPGVGGGRSVSWPSADQTGDHLRRNRLFVREYARVVNQVCFNLSVHSPFRLLLAKYPIFFLCLHRPLPLCRCYLASPFCTFTRGLNYYLVQVYGFLGRPNPPPPQ</sequence>
<feature type="domain" description="Aminoacyl-tRNA synthetase class Ia" evidence="8">
    <location>
        <begin position="165"/>
        <end position="293"/>
    </location>
</feature>
<keyword evidence="7" id="KW-0030">Aminoacyl-tRNA synthetase</keyword>
<dbReference type="InterPro" id="IPR014729">
    <property type="entry name" value="Rossmann-like_a/b/a_fold"/>
</dbReference>